<name>A0A5D2LUL1_GOSTO</name>
<evidence type="ECO:0000313" key="1">
    <source>
        <dbReference type="EMBL" id="TYH82751.1"/>
    </source>
</evidence>
<dbReference type="Proteomes" id="UP000322667">
    <property type="component" value="Chromosome D02"/>
</dbReference>
<sequence>MADLYLATFVNRHVHSFFFSCDALYPFRGSYLLLIKEYLGCLPMQSIPVTCNFYIYHDIILLVTRKPEIPK</sequence>
<gene>
    <name evidence="1" type="ORF">ES332_D02G083300v1</name>
</gene>
<keyword evidence="2" id="KW-1185">Reference proteome</keyword>
<dbReference type="AlphaFoldDB" id="A0A5D2LUL1"/>
<evidence type="ECO:0000313" key="2">
    <source>
        <dbReference type="Proteomes" id="UP000322667"/>
    </source>
</evidence>
<accession>A0A5D2LUL1</accession>
<reference evidence="1 2" key="1">
    <citation type="submission" date="2019-07" db="EMBL/GenBank/DDBJ databases">
        <title>WGS assembly of Gossypium tomentosum.</title>
        <authorList>
            <person name="Chen Z.J."/>
            <person name="Sreedasyam A."/>
            <person name="Ando A."/>
            <person name="Song Q."/>
            <person name="De L."/>
            <person name="Hulse-Kemp A."/>
            <person name="Ding M."/>
            <person name="Ye W."/>
            <person name="Kirkbride R."/>
            <person name="Jenkins J."/>
            <person name="Plott C."/>
            <person name="Lovell J."/>
            <person name="Lin Y.-M."/>
            <person name="Vaughn R."/>
            <person name="Liu B."/>
            <person name="Li W."/>
            <person name="Simpson S."/>
            <person name="Scheffler B."/>
            <person name="Saski C."/>
            <person name="Grover C."/>
            <person name="Hu G."/>
            <person name="Conover J."/>
            <person name="Carlson J."/>
            <person name="Shu S."/>
            <person name="Boston L."/>
            <person name="Williams M."/>
            <person name="Peterson D."/>
            <person name="Mcgee K."/>
            <person name="Jones D."/>
            <person name="Wendel J."/>
            <person name="Stelly D."/>
            <person name="Grimwood J."/>
            <person name="Schmutz J."/>
        </authorList>
    </citation>
    <scope>NUCLEOTIDE SEQUENCE [LARGE SCALE GENOMIC DNA]</scope>
    <source>
        <strain evidence="1">7179.01</strain>
    </source>
</reference>
<organism evidence="1 2">
    <name type="scientific">Gossypium tomentosum</name>
    <name type="common">Hawaiian cotton</name>
    <name type="synonym">Gossypium sandvicense</name>
    <dbReference type="NCBI Taxonomy" id="34277"/>
    <lineage>
        <taxon>Eukaryota</taxon>
        <taxon>Viridiplantae</taxon>
        <taxon>Streptophyta</taxon>
        <taxon>Embryophyta</taxon>
        <taxon>Tracheophyta</taxon>
        <taxon>Spermatophyta</taxon>
        <taxon>Magnoliopsida</taxon>
        <taxon>eudicotyledons</taxon>
        <taxon>Gunneridae</taxon>
        <taxon>Pentapetalae</taxon>
        <taxon>rosids</taxon>
        <taxon>malvids</taxon>
        <taxon>Malvales</taxon>
        <taxon>Malvaceae</taxon>
        <taxon>Malvoideae</taxon>
        <taxon>Gossypium</taxon>
    </lineage>
</organism>
<protein>
    <submittedName>
        <fullName evidence="1">Uncharacterized protein</fullName>
    </submittedName>
</protein>
<proteinExistence type="predicted"/>
<dbReference type="EMBL" id="CM017624">
    <property type="protein sequence ID" value="TYH82751.1"/>
    <property type="molecule type" value="Genomic_DNA"/>
</dbReference>